<dbReference type="Proteomes" id="UP001612415">
    <property type="component" value="Unassembled WGS sequence"/>
</dbReference>
<name>A0ABW7Y4R4_STRCE</name>
<dbReference type="EMBL" id="JBITDC010000007">
    <property type="protein sequence ID" value="MFI5676963.1"/>
    <property type="molecule type" value="Genomic_DNA"/>
</dbReference>
<accession>A0ABW7Y4R4</accession>
<organism evidence="1 2">
    <name type="scientific">Streptomyces cellulosae</name>
    <dbReference type="NCBI Taxonomy" id="1968"/>
    <lineage>
        <taxon>Bacteria</taxon>
        <taxon>Bacillati</taxon>
        <taxon>Actinomycetota</taxon>
        <taxon>Actinomycetes</taxon>
        <taxon>Kitasatosporales</taxon>
        <taxon>Streptomycetaceae</taxon>
        <taxon>Streptomyces</taxon>
    </lineage>
</organism>
<gene>
    <name evidence="1" type="ORF">ACIA8P_20185</name>
</gene>
<evidence type="ECO:0000313" key="1">
    <source>
        <dbReference type="EMBL" id="MFI5676963.1"/>
    </source>
</evidence>
<dbReference type="InterPro" id="IPR015068">
    <property type="entry name" value="DUF1877"/>
</dbReference>
<dbReference type="SUPFAM" id="SSF111069">
    <property type="entry name" value="Hypothetical protein yfbM"/>
    <property type="match status" value="1"/>
</dbReference>
<protein>
    <submittedName>
        <fullName evidence="1">YfbM family protein</fullName>
    </submittedName>
</protein>
<reference evidence="1 2" key="1">
    <citation type="submission" date="2024-10" db="EMBL/GenBank/DDBJ databases">
        <title>The Natural Products Discovery Center: Release of the First 8490 Sequenced Strains for Exploring Actinobacteria Biosynthetic Diversity.</title>
        <authorList>
            <person name="Kalkreuter E."/>
            <person name="Kautsar S.A."/>
            <person name="Yang D."/>
            <person name="Bader C.D."/>
            <person name="Teijaro C.N."/>
            <person name="Fluegel L."/>
            <person name="Davis C.M."/>
            <person name="Simpson J.R."/>
            <person name="Lauterbach L."/>
            <person name="Steele A.D."/>
            <person name="Gui C."/>
            <person name="Meng S."/>
            <person name="Li G."/>
            <person name="Viehrig K."/>
            <person name="Ye F."/>
            <person name="Su P."/>
            <person name="Kiefer A.F."/>
            <person name="Nichols A."/>
            <person name="Cepeda A.J."/>
            <person name="Yan W."/>
            <person name="Fan B."/>
            <person name="Jiang Y."/>
            <person name="Adhikari A."/>
            <person name="Zheng C.-J."/>
            <person name="Schuster L."/>
            <person name="Cowan T.M."/>
            <person name="Smanski M.J."/>
            <person name="Chevrette M.G."/>
            <person name="De Carvalho L.P.S."/>
            <person name="Shen B."/>
        </authorList>
    </citation>
    <scope>NUCLEOTIDE SEQUENCE [LARGE SCALE GENOMIC DNA]</scope>
    <source>
        <strain evidence="1 2">NPDC051599</strain>
    </source>
</reference>
<keyword evidence="2" id="KW-1185">Reference proteome</keyword>
<evidence type="ECO:0000313" key="2">
    <source>
        <dbReference type="Proteomes" id="UP001612415"/>
    </source>
</evidence>
<dbReference type="RefSeq" id="WP_398657660.1">
    <property type="nucleotide sequence ID" value="NZ_JBITDC010000007.1"/>
</dbReference>
<dbReference type="Gene3D" id="3.40.1760.10">
    <property type="entry name" value="YfbM-like super family"/>
    <property type="match status" value="1"/>
</dbReference>
<dbReference type="InterPro" id="IPR035944">
    <property type="entry name" value="YfbM-like_sf"/>
</dbReference>
<sequence>MSMSGEYLRATAAELARATQDPDWALDFVEEVQDAEEETEPAPAEARHFSTHKTWDMLRFLLARAEFPVNVIHGEEPFAEDEDWGYGPPRCLRPERIRLAAEALRTTSYAKLISGVDPAELTRAEVYPLGWSELSSLEWGRPWYDGLTQFFEAAARADDAMLVWLD</sequence>
<proteinExistence type="predicted"/>
<comment type="caution">
    <text evidence="1">The sequence shown here is derived from an EMBL/GenBank/DDBJ whole genome shotgun (WGS) entry which is preliminary data.</text>
</comment>
<dbReference type="Pfam" id="PF08974">
    <property type="entry name" value="DUF1877"/>
    <property type="match status" value="1"/>
</dbReference>